<reference evidence="3" key="1">
    <citation type="journal article" date="2023" name="IMA Fungus">
        <title>Comparative genomic study of the Penicillium genus elucidates a diverse pangenome and 15 lateral gene transfer events.</title>
        <authorList>
            <person name="Petersen C."/>
            <person name="Sorensen T."/>
            <person name="Nielsen M.R."/>
            <person name="Sondergaard T.E."/>
            <person name="Sorensen J.L."/>
            <person name="Fitzpatrick D.A."/>
            <person name="Frisvad J.C."/>
            <person name="Nielsen K.L."/>
        </authorList>
    </citation>
    <scope>NUCLEOTIDE SEQUENCE</scope>
    <source>
        <strain evidence="3">IBT 17514</strain>
    </source>
</reference>
<sequence length="586" mass="66082">MAAPKVELFPNDPIFTGIFKSRDCVSDVVISDEYGIEADYERIFEDIARLRRLLRETLPAQSFDDRGLLRPELGTIASITTSVYYFAICFFSVVSLGGVCVPLSNTDTIEETTGYLSKVNASTVLLDPWTVATSIALEDYFQDTPAQQPQIVKIQPVKRESHSRTKCQIDENILIPENSPCLIMFSSGTTGKPKGVVLPRRRFFYPPLESSQSVELTYRPVHWISSALPPIKNLIWGNKTICLKRGAGPDDLWEAIRERHITTAAITPVRLKAMQEYYYSKIRSMPSEEHDSYVAGFSRLKQVISAGSILHPDTARFWKDLTNISITTVYGTTELATLGFERSPDDPYKESCLGRLCPGVTAKLSEGNTGQLFLKTPGMFTHYLGDEEATKNVFDDDGFYNTGDMVRRDGDEYFFLGRFSTDCELRADTNQCLMSSLLIQSLNAGIRFSAFTVSVVELEKRLLELPYVSEAYVLPIMDYEARELVAAVIRVREHQGHSEVNLGKVRNDLSSNTEPYKLPRLLRVLRDDETIPLTVSEKAQKNEIRKKYFKISGYRPRDYEVPGVEFYGNETGSRFLAEAKKLPLAA</sequence>
<comment type="similarity">
    <text evidence="1">Belongs to the ATP-dependent AMP-binding enzyme family.</text>
</comment>
<reference evidence="3" key="2">
    <citation type="submission" date="2023-01" db="EMBL/GenBank/DDBJ databases">
        <authorList>
            <person name="Petersen C."/>
        </authorList>
    </citation>
    <scope>NUCLEOTIDE SEQUENCE</scope>
    <source>
        <strain evidence="3">IBT 17514</strain>
    </source>
</reference>
<dbReference type="Gene3D" id="3.40.50.12780">
    <property type="entry name" value="N-terminal domain of ligase-like"/>
    <property type="match status" value="1"/>
</dbReference>
<dbReference type="AlphaFoldDB" id="A0AAD6HLJ8"/>
<feature type="domain" description="AMP-dependent synthetase/ligase" evidence="2">
    <location>
        <begin position="83"/>
        <end position="384"/>
    </location>
</feature>
<organism evidence="3 4">
    <name type="scientific">Penicillium malachiteum</name>
    <dbReference type="NCBI Taxonomy" id="1324776"/>
    <lineage>
        <taxon>Eukaryota</taxon>
        <taxon>Fungi</taxon>
        <taxon>Dikarya</taxon>
        <taxon>Ascomycota</taxon>
        <taxon>Pezizomycotina</taxon>
        <taxon>Eurotiomycetes</taxon>
        <taxon>Eurotiomycetidae</taxon>
        <taxon>Eurotiales</taxon>
        <taxon>Aspergillaceae</taxon>
        <taxon>Penicillium</taxon>
    </lineage>
</organism>
<evidence type="ECO:0000313" key="3">
    <source>
        <dbReference type="EMBL" id="KAJ5726996.1"/>
    </source>
</evidence>
<evidence type="ECO:0000256" key="1">
    <source>
        <dbReference type="ARBA" id="ARBA00006432"/>
    </source>
</evidence>
<dbReference type="PANTHER" id="PTHR43201">
    <property type="entry name" value="ACYL-COA SYNTHETASE"/>
    <property type="match status" value="1"/>
</dbReference>
<dbReference type="GO" id="GO:0006631">
    <property type="term" value="P:fatty acid metabolic process"/>
    <property type="evidence" value="ECO:0007669"/>
    <property type="project" value="TreeGrafter"/>
</dbReference>
<dbReference type="CDD" id="cd04433">
    <property type="entry name" value="AFD_class_I"/>
    <property type="match status" value="1"/>
</dbReference>
<dbReference type="SUPFAM" id="SSF56801">
    <property type="entry name" value="Acetyl-CoA synthetase-like"/>
    <property type="match status" value="1"/>
</dbReference>
<dbReference type="PANTHER" id="PTHR43201:SF8">
    <property type="entry name" value="ACYL-COA SYNTHETASE FAMILY MEMBER 3"/>
    <property type="match status" value="1"/>
</dbReference>
<accession>A0AAD6HLJ8</accession>
<dbReference type="InterPro" id="IPR045851">
    <property type="entry name" value="AMP-bd_C_sf"/>
</dbReference>
<dbReference type="Proteomes" id="UP001215712">
    <property type="component" value="Unassembled WGS sequence"/>
</dbReference>
<dbReference type="InterPro" id="IPR042099">
    <property type="entry name" value="ANL_N_sf"/>
</dbReference>
<name>A0AAD6HLJ8_9EURO</name>
<protein>
    <submittedName>
        <fullName evidence="3">AMP-dependent synthetase/ligase</fullName>
    </submittedName>
</protein>
<dbReference type="PROSITE" id="PS00455">
    <property type="entry name" value="AMP_BINDING"/>
    <property type="match status" value="1"/>
</dbReference>
<proteinExistence type="inferred from homology"/>
<dbReference type="InterPro" id="IPR020845">
    <property type="entry name" value="AMP-binding_CS"/>
</dbReference>
<comment type="caution">
    <text evidence="3">The sequence shown here is derived from an EMBL/GenBank/DDBJ whole genome shotgun (WGS) entry which is preliminary data.</text>
</comment>
<gene>
    <name evidence="3" type="ORF">N7493_006023</name>
</gene>
<dbReference type="Pfam" id="PF00501">
    <property type="entry name" value="AMP-binding"/>
    <property type="match status" value="1"/>
</dbReference>
<evidence type="ECO:0000313" key="4">
    <source>
        <dbReference type="Proteomes" id="UP001215712"/>
    </source>
</evidence>
<dbReference type="EMBL" id="JAQJAN010000007">
    <property type="protein sequence ID" value="KAJ5726996.1"/>
    <property type="molecule type" value="Genomic_DNA"/>
</dbReference>
<keyword evidence="4" id="KW-1185">Reference proteome</keyword>
<evidence type="ECO:0000259" key="2">
    <source>
        <dbReference type="Pfam" id="PF00501"/>
    </source>
</evidence>
<dbReference type="GO" id="GO:0031956">
    <property type="term" value="F:medium-chain fatty acid-CoA ligase activity"/>
    <property type="evidence" value="ECO:0007669"/>
    <property type="project" value="TreeGrafter"/>
</dbReference>
<dbReference type="Gene3D" id="3.30.300.30">
    <property type="match status" value="1"/>
</dbReference>
<dbReference type="InterPro" id="IPR000873">
    <property type="entry name" value="AMP-dep_synth/lig_dom"/>
</dbReference>